<feature type="compositionally biased region" description="Basic residues" evidence="1">
    <location>
        <begin position="34"/>
        <end position="46"/>
    </location>
</feature>
<reference evidence="2 3" key="1">
    <citation type="submission" date="2023-08" db="EMBL/GenBank/DDBJ databases">
        <title>A Necator americanus chromosomal reference genome.</title>
        <authorList>
            <person name="Ilik V."/>
            <person name="Petrzelkova K.J."/>
            <person name="Pardy F."/>
            <person name="Fuh T."/>
            <person name="Niatou-Singa F.S."/>
            <person name="Gouil Q."/>
            <person name="Baker L."/>
            <person name="Ritchie M.E."/>
            <person name="Jex A.R."/>
            <person name="Gazzola D."/>
            <person name="Li H."/>
            <person name="Toshio Fujiwara R."/>
            <person name="Zhan B."/>
            <person name="Aroian R.V."/>
            <person name="Pafco B."/>
            <person name="Schwarz E.M."/>
        </authorList>
    </citation>
    <scope>NUCLEOTIDE SEQUENCE [LARGE SCALE GENOMIC DNA]</scope>
    <source>
        <strain evidence="2 3">Aroian</strain>
        <tissue evidence="2">Whole animal</tissue>
    </source>
</reference>
<protein>
    <recommendedName>
        <fullName evidence="4">Endonuclease/exonuclease/phosphatase domain-containing protein</fullName>
    </recommendedName>
</protein>
<sequence>MYSSEAMASSRSEAHCPRPRNVANMRGLPAKGRSQPKKFVRQHQQHPIRNVGTLTRISRELAHSLRKRRVDICCVQENPWKGSKSGELGNGYGNGYHSASQ</sequence>
<accession>A0ABR1EPD7</accession>
<feature type="region of interest" description="Disordered" evidence="1">
    <location>
        <begin position="1"/>
        <end position="47"/>
    </location>
</feature>
<evidence type="ECO:0000256" key="1">
    <source>
        <dbReference type="SAM" id="MobiDB-lite"/>
    </source>
</evidence>
<comment type="caution">
    <text evidence="2">The sequence shown here is derived from an EMBL/GenBank/DDBJ whole genome shotgun (WGS) entry which is preliminary data.</text>
</comment>
<feature type="compositionally biased region" description="Low complexity" evidence="1">
    <location>
        <begin position="1"/>
        <end position="11"/>
    </location>
</feature>
<organism evidence="2 3">
    <name type="scientific">Necator americanus</name>
    <name type="common">Human hookworm</name>
    <dbReference type="NCBI Taxonomy" id="51031"/>
    <lineage>
        <taxon>Eukaryota</taxon>
        <taxon>Metazoa</taxon>
        <taxon>Ecdysozoa</taxon>
        <taxon>Nematoda</taxon>
        <taxon>Chromadorea</taxon>
        <taxon>Rhabditida</taxon>
        <taxon>Rhabditina</taxon>
        <taxon>Rhabditomorpha</taxon>
        <taxon>Strongyloidea</taxon>
        <taxon>Ancylostomatidae</taxon>
        <taxon>Bunostominae</taxon>
        <taxon>Necator</taxon>
    </lineage>
</organism>
<evidence type="ECO:0000313" key="2">
    <source>
        <dbReference type="EMBL" id="KAK6764525.1"/>
    </source>
</evidence>
<keyword evidence="3" id="KW-1185">Reference proteome</keyword>
<evidence type="ECO:0000313" key="3">
    <source>
        <dbReference type="Proteomes" id="UP001303046"/>
    </source>
</evidence>
<proteinExistence type="predicted"/>
<dbReference type="Proteomes" id="UP001303046">
    <property type="component" value="Unassembled WGS sequence"/>
</dbReference>
<evidence type="ECO:0008006" key="4">
    <source>
        <dbReference type="Google" id="ProtNLM"/>
    </source>
</evidence>
<name>A0ABR1EPD7_NECAM</name>
<gene>
    <name evidence="2" type="primary">Necator_chrX.g24902</name>
    <name evidence="2" type="ORF">RB195_024737</name>
</gene>
<dbReference type="EMBL" id="JAVFWL010000006">
    <property type="protein sequence ID" value="KAK6764525.1"/>
    <property type="molecule type" value="Genomic_DNA"/>
</dbReference>